<dbReference type="AlphaFoldDB" id="A0A494XX34"/>
<dbReference type="OrthoDB" id="824606at2"/>
<accession>A0A494XX34</accession>
<keyword evidence="3" id="KW-1185">Reference proteome</keyword>
<gene>
    <name evidence="2" type="ORF">D7Z26_07480</name>
</gene>
<protein>
    <submittedName>
        <fullName evidence="2">DinB family protein</fullName>
    </submittedName>
</protein>
<dbReference type="Proteomes" id="UP000282076">
    <property type="component" value="Unassembled WGS sequence"/>
</dbReference>
<organism evidence="2 3">
    <name type="scientific">Cohnella endophytica</name>
    <dbReference type="NCBI Taxonomy" id="2419778"/>
    <lineage>
        <taxon>Bacteria</taxon>
        <taxon>Bacillati</taxon>
        <taxon>Bacillota</taxon>
        <taxon>Bacilli</taxon>
        <taxon>Bacillales</taxon>
        <taxon>Paenibacillaceae</taxon>
        <taxon>Cohnella</taxon>
    </lineage>
</organism>
<feature type="domain" description="DinB-like" evidence="1">
    <location>
        <begin position="11"/>
        <end position="140"/>
    </location>
</feature>
<sequence>MTITTVLPIWRAIQERFHKTVRNLPEADLKLQLGSASIGNMLRHNGEVEYMFANWFFGKKMPQGLAIHTGRGAAGAKTDFVDLDELITFLDASNAHLVQAMQDLPEEKWNVPIDSPMGVTTPLEAVGRLMYHTGIHVGQISLIQKNAPDRTPSNEEPAQTH</sequence>
<evidence type="ECO:0000259" key="1">
    <source>
        <dbReference type="Pfam" id="PF12867"/>
    </source>
</evidence>
<comment type="caution">
    <text evidence="2">The sequence shown here is derived from an EMBL/GenBank/DDBJ whole genome shotgun (WGS) entry which is preliminary data.</text>
</comment>
<dbReference type="EMBL" id="RBZM01000004">
    <property type="protein sequence ID" value="RKP55062.1"/>
    <property type="molecule type" value="Genomic_DNA"/>
</dbReference>
<evidence type="ECO:0000313" key="2">
    <source>
        <dbReference type="EMBL" id="RKP55062.1"/>
    </source>
</evidence>
<dbReference type="InterPro" id="IPR034660">
    <property type="entry name" value="DinB/YfiT-like"/>
</dbReference>
<reference evidence="2 3" key="1">
    <citation type="submission" date="2018-10" db="EMBL/GenBank/DDBJ databases">
        <title>Cohnella sp. M2MS4P-1, whole genome shotgun sequence.</title>
        <authorList>
            <person name="Tuo L."/>
        </authorList>
    </citation>
    <scope>NUCLEOTIDE SEQUENCE [LARGE SCALE GENOMIC DNA]</scope>
    <source>
        <strain evidence="2 3">M2MS4P-1</strain>
    </source>
</reference>
<dbReference type="Gene3D" id="1.20.120.450">
    <property type="entry name" value="dinb family like domain"/>
    <property type="match status" value="1"/>
</dbReference>
<dbReference type="RefSeq" id="WP_120975458.1">
    <property type="nucleotide sequence ID" value="NZ_RBZM01000004.1"/>
</dbReference>
<dbReference type="SUPFAM" id="SSF109854">
    <property type="entry name" value="DinB/YfiT-like putative metalloenzymes"/>
    <property type="match status" value="1"/>
</dbReference>
<evidence type="ECO:0000313" key="3">
    <source>
        <dbReference type="Proteomes" id="UP000282076"/>
    </source>
</evidence>
<name>A0A494XX34_9BACL</name>
<dbReference type="Pfam" id="PF12867">
    <property type="entry name" value="DinB_2"/>
    <property type="match status" value="1"/>
</dbReference>
<proteinExistence type="predicted"/>
<dbReference type="InterPro" id="IPR024775">
    <property type="entry name" value="DinB-like"/>
</dbReference>